<accession>A0ABT4X6L2</accession>
<dbReference type="PANTHER" id="PTHR39966">
    <property type="entry name" value="BLL2471 PROTEIN-RELATED"/>
    <property type="match status" value="1"/>
</dbReference>
<dbReference type="PANTHER" id="PTHR39966:SF3">
    <property type="entry name" value="DUF438 DOMAIN-CONTAINING PROTEIN"/>
    <property type="match status" value="1"/>
</dbReference>
<dbReference type="RefSeq" id="WP_271341751.1">
    <property type="nucleotide sequence ID" value="NZ_JAQKAB010000011.1"/>
</dbReference>
<dbReference type="Pfam" id="PF13596">
    <property type="entry name" value="PAS_10"/>
    <property type="match status" value="1"/>
</dbReference>
<dbReference type="Pfam" id="PF01814">
    <property type="entry name" value="Hemerythrin"/>
    <property type="match status" value="1"/>
</dbReference>
<protein>
    <submittedName>
        <fullName evidence="3">DUF438 domain-containing protein</fullName>
    </submittedName>
</protein>
<dbReference type="InterPro" id="IPR035965">
    <property type="entry name" value="PAS-like_dom_sf"/>
</dbReference>
<dbReference type="InterPro" id="IPR007380">
    <property type="entry name" value="DUF438"/>
</dbReference>
<feature type="domain" description="DUF438" evidence="2">
    <location>
        <begin position="21"/>
        <end position="87"/>
    </location>
</feature>
<dbReference type="Proteomes" id="UP001211894">
    <property type="component" value="Unassembled WGS sequence"/>
</dbReference>
<evidence type="ECO:0000313" key="3">
    <source>
        <dbReference type="EMBL" id="MDA7027930.1"/>
    </source>
</evidence>
<dbReference type="InterPro" id="IPR012312">
    <property type="entry name" value="Hemerythrin-like"/>
</dbReference>
<evidence type="ECO:0000259" key="1">
    <source>
        <dbReference type="Pfam" id="PF01814"/>
    </source>
</evidence>
<dbReference type="Gene3D" id="1.20.120.520">
    <property type="entry name" value="nmb1532 protein domain like"/>
    <property type="match status" value="1"/>
</dbReference>
<organism evidence="3 4">
    <name type="scientific">Bacillus changyiensis</name>
    <dbReference type="NCBI Taxonomy" id="3004103"/>
    <lineage>
        <taxon>Bacteria</taxon>
        <taxon>Bacillati</taxon>
        <taxon>Bacillota</taxon>
        <taxon>Bacilli</taxon>
        <taxon>Bacillales</taxon>
        <taxon>Bacillaceae</taxon>
        <taxon>Bacillus</taxon>
    </lineage>
</organism>
<name>A0ABT4X6L2_9BACI</name>
<evidence type="ECO:0000259" key="2">
    <source>
        <dbReference type="Pfam" id="PF04282"/>
    </source>
</evidence>
<feature type="domain" description="Hemerythrin-like" evidence="1">
    <location>
        <begin position="100"/>
        <end position="231"/>
    </location>
</feature>
<dbReference type="EMBL" id="JAQKAB010000011">
    <property type="protein sequence ID" value="MDA7027930.1"/>
    <property type="molecule type" value="Genomic_DNA"/>
</dbReference>
<keyword evidence="4" id="KW-1185">Reference proteome</keyword>
<dbReference type="Pfam" id="PF04282">
    <property type="entry name" value="DUF438"/>
    <property type="match status" value="1"/>
</dbReference>
<comment type="caution">
    <text evidence="3">The sequence shown here is derived from an EMBL/GenBank/DDBJ whole genome shotgun (WGS) entry which is preliminary data.</text>
</comment>
<evidence type="ECO:0000313" key="4">
    <source>
        <dbReference type="Proteomes" id="UP001211894"/>
    </source>
</evidence>
<dbReference type="SUPFAM" id="SSF55785">
    <property type="entry name" value="PYP-like sensor domain (PAS domain)"/>
    <property type="match status" value="1"/>
</dbReference>
<proteinExistence type="predicted"/>
<reference evidence="3 4" key="1">
    <citation type="submission" date="2023-01" db="EMBL/GenBank/DDBJ databases">
        <title>Bacillus changyiensis sp. nov., isolated from a coastal deposit.</title>
        <authorList>
            <person name="Xiao G."/>
            <person name="Lai Q."/>
            <person name="Hu Z."/>
            <person name="Shao Z."/>
        </authorList>
    </citation>
    <scope>NUCLEOTIDE SEQUENCE [LARGE SCALE GENOMIC DNA]</scope>
    <source>
        <strain evidence="3 4">CLL-7-23</strain>
    </source>
</reference>
<gene>
    <name evidence="3" type="ORF">PJ311_15240</name>
</gene>
<sequence>MSEIINNRETPNTSNDRKQLLKEIILDLHKGKSFEEVQDRFQQTFGAVNAEEIAQLEQALMKEEGIKSEEIQKLCTVHAAVFKGSIEDIHPTEAGKQPGHPVHTFIKENKEIDLLLNFKIQLHMDRFMKEDNQENILKLIEDLNLLADVDKHYSRKENLLFPYLEKYGITGPSQVMWAVDDFIRKSIKEVKRLLEQYTPHNKEAVIRELDFIINEVTEMIYKEENILLPMAQRTLTEDEWLKIAAESDEIGYCLTAPETVWKPERHQLKTNSETVDGYVKLPTGILSLTQLEQIMNHLPVDITFIDENDVVRYFSHGKERIFARTKAVIGRTVQNCHPPASVHIVNQLLDDFKSNKKDVEDFWIKFKDKYVYIRYFAVRDENNKYIGTLEFTQNIAPIQEISGEKRILNKNE</sequence>